<gene>
    <name evidence="2" type="ORF">BN980_GECA07s00186g</name>
</gene>
<reference evidence="2" key="1">
    <citation type="submission" date="2014-03" db="EMBL/GenBank/DDBJ databases">
        <authorList>
            <person name="Casaregola S."/>
        </authorList>
    </citation>
    <scope>NUCLEOTIDE SEQUENCE [LARGE SCALE GENOMIC DNA]</scope>
    <source>
        <strain evidence="2">CLIB 918</strain>
    </source>
</reference>
<dbReference type="AlphaFoldDB" id="A0A0J9XBI4"/>
<comment type="caution">
    <text evidence="2">The sequence shown here is derived from an EMBL/GenBank/DDBJ whole genome shotgun (WGS) entry which is preliminary data.</text>
</comment>
<evidence type="ECO:0000313" key="2">
    <source>
        <dbReference type="EMBL" id="CDO54164.1"/>
    </source>
</evidence>
<dbReference type="EMBL" id="CCBN010000007">
    <property type="protein sequence ID" value="CDO54164.1"/>
    <property type="molecule type" value="Genomic_DNA"/>
</dbReference>
<proteinExistence type="predicted"/>
<accession>A0A0J9XBI4</accession>
<keyword evidence="3" id="KW-1185">Reference proteome</keyword>
<evidence type="ECO:0000256" key="1">
    <source>
        <dbReference type="SAM" id="SignalP"/>
    </source>
</evidence>
<protein>
    <submittedName>
        <fullName evidence="2">Uncharacterized protein</fullName>
    </submittedName>
</protein>
<name>A0A0J9XBI4_GEOCN</name>
<feature type="chain" id="PRO_5005325821" evidence="1">
    <location>
        <begin position="28"/>
        <end position="241"/>
    </location>
</feature>
<dbReference type="Proteomes" id="UP000242525">
    <property type="component" value="Unassembled WGS sequence"/>
</dbReference>
<feature type="signal peptide" evidence="1">
    <location>
        <begin position="1"/>
        <end position="27"/>
    </location>
</feature>
<evidence type="ECO:0000313" key="3">
    <source>
        <dbReference type="Proteomes" id="UP000242525"/>
    </source>
</evidence>
<keyword evidence="1" id="KW-0732">Signal</keyword>
<organism evidence="2 3">
    <name type="scientific">Geotrichum candidum</name>
    <name type="common">Oospora lactis</name>
    <name type="synonym">Dipodascus geotrichum</name>
    <dbReference type="NCBI Taxonomy" id="1173061"/>
    <lineage>
        <taxon>Eukaryota</taxon>
        <taxon>Fungi</taxon>
        <taxon>Dikarya</taxon>
        <taxon>Ascomycota</taxon>
        <taxon>Saccharomycotina</taxon>
        <taxon>Dipodascomycetes</taxon>
        <taxon>Dipodascales</taxon>
        <taxon>Dipodascaceae</taxon>
        <taxon>Geotrichum</taxon>
    </lineage>
</organism>
<sequence>MALELCLKLLFLVAFFAVLVSVGLVLQHPSDDDSGKTHAPAVVAAAATTTTTPSTKSAEIDSPKPVRLEATSLLALLTMTSRQQRYEALTEISKLIQLKFDQLSHWRRQYFSNLHTAFNGESIPLLSDANDEPEITPFPRRTPTNKQLRAARAKANGAPARPNVNFVRSQLLATCINKYWDVEPAMQRTRARWTQYPWLFGLLRDFHRQAYYLAQAQYYRKQSENERYWQSIWGDSADFCI</sequence>